<dbReference type="SUPFAM" id="SSF90123">
    <property type="entry name" value="ABC transporter transmembrane region"/>
    <property type="match status" value="1"/>
</dbReference>
<feature type="domain" description="ABC transporter" evidence="8">
    <location>
        <begin position="342"/>
        <end position="574"/>
    </location>
</feature>
<feature type="transmembrane region" description="Helical" evidence="7">
    <location>
        <begin position="66"/>
        <end position="93"/>
    </location>
</feature>
<dbReference type="InterPro" id="IPR027417">
    <property type="entry name" value="P-loop_NTPase"/>
</dbReference>
<evidence type="ECO:0000259" key="9">
    <source>
        <dbReference type="PROSITE" id="PS50929"/>
    </source>
</evidence>
<protein>
    <submittedName>
        <fullName evidence="10">ATP-binding cassette, subfamily B/ATP-binding cassette, subfamily C</fullName>
    </submittedName>
</protein>
<dbReference type="PROSITE" id="PS00211">
    <property type="entry name" value="ABC_TRANSPORTER_1"/>
    <property type="match status" value="1"/>
</dbReference>
<dbReference type="InterPro" id="IPR036640">
    <property type="entry name" value="ABC1_TM_sf"/>
</dbReference>
<dbReference type="GO" id="GO:0005524">
    <property type="term" value="F:ATP binding"/>
    <property type="evidence" value="ECO:0007669"/>
    <property type="project" value="UniProtKB-KW"/>
</dbReference>
<dbReference type="Gene3D" id="1.20.1560.10">
    <property type="entry name" value="ABC transporter type 1, transmembrane domain"/>
    <property type="match status" value="1"/>
</dbReference>
<dbReference type="InterPro" id="IPR039421">
    <property type="entry name" value="Type_1_exporter"/>
</dbReference>
<dbReference type="Proteomes" id="UP000236732">
    <property type="component" value="Unassembled WGS sequence"/>
</dbReference>
<dbReference type="Pfam" id="PF00005">
    <property type="entry name" value="ABC_tran"/>
    <property type="match status" value="1"/>
</dbReference>
<dbReference type="CDD" id="cd07346">
    <property type="entry name" value="ABC_6TM_exporters"/>
    <property type="match status" value="1"/>
</dbReference>
<dbReference type="SUPFAM" id="SSF52540">
    <property type="entry name" value="P-loop containing nucleoside triphosphate hydrolases"/>
    <property type="match status" value="1"/>
</dbReference>
<keyword evidence="5 7" id="KW-1133">Transmembrane helix</keyword>
<dbReference type="Pfam" id="PF00664">
    <property type="entry name" value="ABC_membrane"/>
    <property type="match status" value="1"/>
</dbReference>
<evidence type="ECO:0000256" key="4">
    <source>
        <dbReference type="ARBA" id="ARBA00022840"/>
    </source>
</evidence>
<keyword evidence="4 10" id="KW-0067">ATP-binding</keyword>
<evidence type="ECO:0000256" key="7">
    <source>
        <dbReference type="SAM" id="Phobius"/>
    </source>
</evidence>
<dbReference type="GO" id="GO:0005886">
    <property type="term" value="C:plasma membrane"/>
    <property type="evidence" value="ECO:0007669"/>
    <property type="project" value="UniProtKB-SubCell"/>
</dbReference>
<reference evidence="10 11" key="1">
    <citation type="submission" date="2016-10" db="EMBL/GenBank/DDBJ databases">
        <authorList>
            <person name="de Groot N.N."/>
        </authorList>
    </citation>
    <scope>NUCLEOTIDE SEQUENCE [LARGE SCALE GENOMIC DNA]</scope>
    <source>
        <strain evidence="10 11">CGMCC 4.7037</strain>
    </source>
</reference>
<organism evidence="10 11">
    <name type="scientific">Nonomuraea solani</name>
    <dbReference type="NCBI Taxonomy" id="1144553"/>
    <lineage>
        <taxon>Bacteria</taxon>
        <taxon>Bacillati</taxon>
        <taxon>Actinomycetota</taxon>
        <taxon>Actinomycetes</taxon>
        <taxon>Streptosporangiales</taxon>
        <taxon>Streptosporangiaceae</taxon>
        <taxon>Nonomuraea</taxon>
    </lineage>
</organism>
<dbReference type="GO" id="GO:0015421">
    <property type="term" value="F:ABC-type oligopeptide transporter activity"/>
    <property type="evidence" value="ECO:0007669"/>
    <property type="project" value="TreeGrafter"/>
</dbReference>
<evidence type="ECO:0000313" key="10">
    <source>
        <dbReference type="EMBL" id="SEH00698.1"/>
    </source>
</evidence>
<accession>A0A1H6ES65</accession>
<feature type="transmembrane region" description="Helical" evidence="7">
    <location>
        <begin position="248"/>
        <end position="271"/>
    </location>
</feature>
<evidence type="ECO:0000259" key="8">
    <source>
        <dbReference type="PROSITE" id="PS50893"/>
    </source>
</evidence>
<dbReference type="PANTHER" id="PTHR43394">
    <property type="entry name" value="ATP-DEPENDENT PERMEASE MDL1, MITOCHONDRIAL"/>
    <property type="match status" value="1"/>
</dbReference>
<dbReference type="PROSITE" id="PS50929">
    <property type="entry name" value="ABC_TM1F"/>
    <property type="match status" value="1"/>
</dbReference>
<dbReference type="SMART" id="SM00382">
    <property type="entry name" value="AAA"/>
    <property type="match status" value="1"/>
</dbReference>
<sequence>MRPFKHRTTPHNPSVLRLLRPGRRSAAALAAAVAAATALPLAAPQITRRFVDDAIGGAGLRHLTLIALGYLVLAVAGQAARTVTAWLAGRLAWDGTNRLRERLAGHALGLDMDFHGKHTPGELIERVDGDVVAIADFVMAFLLDVVAGALLLAGVIVIVFAVDWRIGAALLAYCLVIGYAMARAQRLAVPSAARARAANATLYGALEERLAGAEDLRANGGGEHTVRRFHQISADLCRAEKRDARIGTMLLAGTSVAFAAGTAIMLGLAAWTVEAGTLTVGTAVLLFQYTLMVRAPFERLIDQIRRYQAALAGLARIGALLAERPALAAGSLPLPATGPLALRLDGVGFTYPSLSGEQVLSGVALTLAPGETLGLVGRTGSGKSTVARLVLRLYDPVEGTVRVGGVDLRQADPLSIRARVGVVTQDVQLFAASVRDNLTLFRTSPGDDRLREALTRVGLGDWLAGLPDGLDTELRGVSAGEAQLIAFARAFLADPGLVVLDEASSRLDPATERHIEESIDRLLAGRTGVIIAHRLSSLARVDKIAVLDHGKVVEYGRRADLAADPDSRFGRLLDLAGVSR</sequence>
<name>A0A1H6ES65_9ACTN</name>
<dbReference type="AlphaFoldDB" id="A0A1H6ES65"/>
<dbReference type="GO" id="GO:0016887">
    <property type="term" value="F:ATP hydrolysis activity"/>
    <property type="evidence" value="ECO:0007669"/>
    <property type="project" value="InterPro"/>
</dbReference>
<dbReference type="Gene3D" id="3.40.50.300">
    <property type="entry name" value="P-loop containing nucleotide triphosphate hydrolases"/>
    <property type="match status" value="1"/>
</dbReference>
<dbReference type="PANTHER" id="PTHR43394:SF1">
    <property type="entry name" value="ATP-BINDING CASSETTE SUB-FAMILY B MEMBER 10, MITOCHONDRIAL"/>
    <property type="match status" value="1"/>
</dbReference>
<feature type="domain" description="ABC transmembrane type-1" evidence="9">
    <location>
        <begin position="27"/>
        <end position="309"/>
    </location>
</feature>
<dbReference type="OrthoDB" id="9806127at2"/>
<evidence type="ECO:0000256" key="1">
    <source>
        <dbReference type="ARBA" id="ARBA00004651"/>
    </source>
</evidence>
<proteinExistence type="predicted"/>
<dbReference type="InterPro" id="IPR017871">
    <property type="entry name" value="ABC_transporter-like_CS"/>
</dbReference>
<dbReference type="InterPro" id="IPR003593">
    <property type="entry name" value="AAA+_ATPase"/>
</dbReference>
<dbReference type="InterPro" id="IPR003439">
    <property type="entry name" value="ABC_transporter-like_ATP-bd"/>
</dbReference>
<evidence type="ECO:0000256" key="6">
    <source>
        <dbReference type="ARBA" id="ARBA00023136"/>
    </source>
</evidence>
<evidence type="ECO:0000256" key="2">
    <source>
        <dbReference type="ARBA" id="ARBA00022692"/>
    </source>
</evidence>
<feature type="transmembrane region" description="Helical" evidence="7">
    <location>
        <begin position="131"/>
        <end position="158"/>
    </location>
</feature>
<feature type="transmembrane region" description="Helical" evidence="7">
    <location>
        <begin position="277"/>
        <end position="297"/>
    </location>
</feature>
<keyword evidence="11" id="KW-1185">Reference proteome</keyword>
<evidence type="ECO:0000256" key="5">
    <source>
        <dbReference type="ARBA" id="ARBA00022989"/>
    </source>
</evidence>
<evidence type="ECO:0000256" key="3">
    <source>
        <dbReference type="ARBA" id="ARBA00022741"/>
    </source>
</evidence>
<comment type="subcellular location">
    <subcellularLocation>
        <location evidence="1">Cell membrane</location>
        <topology evidence="1">Multi-pass membrane protein</topology>
    </subcellularLocation>
</comment>
<feature type="transmembrane region" description="Helical" evidence="7">
    <location>
        <begin position="164"/>
        <end position="182"/>
    </location>
</feature>
<dbReference type="PROSITE" id="PS50893">
    <property type="entry name" value="ABC_TRANSPORTER_2"/>
    <property type="match status" value="1"/>
</dbReference>
<evidence type="ECO:0000313" key="11">
    <source>
        <dbReference type="Proteomes" id="UP000236732"/>
    </source>
</evidence>
<keyword evidence="2 7" id="KW-0812">Transmembrane</keyword>
<dbReference type="RefSeq" id="WP_103961833.1">
    <property type="nucleotide sequence ID" value="NZ_FNVT01000017.1"/>
</dbReference>
<keyword evidence="6 7" id="KW-0472">Membrane</keyword>
<keyword evidence="3" id="KW-0547">Nucleotide-binding</keyword>
<gene>
    <name evidence="10" type="ORF">SAMN05444920_117129</name>
</gene>
<dbReference type="InterPro" id="IPR011527">
    <property type="entry name" value="ABC1_TM_dom"/>
</dbReference>
<dbReference type="EMBL" id="FNVT01000017">
    <property type="protein sequence ID" value="SEH00698.1"/>
    <property type="molecule type" value="Genomic_DNA"/>
</dbReference>